<gene>
    <name evidence="1" type="ORF">V1478_008133</name>
</gene>
<accession>A0ABD2AY99</accession>
<organism evidence="1 2">
    <name type="scientific">Vespula squamosa</name>
    <name type="common">Southern yellow jacket</name>
    <name type="synonym">Wasp</name>
    <dbReference type="NCBI Taxonomy" id="30214"/>
    <lineage>
        <taxon>Eukaryota</taxon>
        <taxon>Metazoa</taxon>
        <taxon>Ecdysozoa</taxon>
        <taxon>Arthropoda</taxon>
        <taxon>Hexapoda</taxon>
        <taxon>Insecta</taxon>
        <taxon>Pterygota</taxon>
        <taxon>Neoptera</taxon>
        <taxon>Endopterygota</taxon>
        <taxon>Hymenoptera</taxon>
        <taxon>Apocrita</taxon>
        <taxon>Aculeata</taxon>
        <taxon>Vespoidea</taxon>
        <taxon>Vespidae</taxon>
        <taxon>Vespinae</taxon>
        <taxon>Vespula</taxon>
    </lineage>
</organism>
<evidence type="ECO:0000313" key="1">
    <source>
        <dbReference type="EMBL" id="KAL2725460.1"/>
    </source>
</evidence>
<protein>
    <submittedName>
        <fullName evidence="1">Proteasome assembly chaperone 4-like isoform X2</fullName>
    </submittedName>
</protein>
<evidence type="ECO:0000313" key="2">
    <source>
        <dbReference type="Proteomes" id="UP001607302"/>
    </source>
</evidence>
<dbReference type="PANTHER" id="PTHR33559:SF1">
    <property type="entry name" value="PROTEASOME ASSEMBLY CHAPERONE 4"/>
    <property type="match status" value="1"/>
</dbReference>
<dbReference type="Proteomes" id="UP001607302">
    <property type="component" value="Unassembled WGS sequence"/>
</dbReference>
<dbReference type="AlphaFoldDB" id="A0ABD2AY99"/>
<sequence>MENVIVKAHNRRIIKLTENMASDTETHQHSQYPCNFKFHEFVDEEVRISCHIIRMEDSLYLWIGDAKHSAMSNLAFALKSNYESVPIATKIMGAMADETSSNIAKRLTTKLGKPVYVSFNLQADRMLLPQIEQRIHQEFKTNEELTIF</sequence>
<keyword evidence="2" id="KW-1185">Reference proteome</keyword>
<dbReference type="InterPro" id="IPR032157">
    <property type="entry name" value="PAC4"/>
</dbReference>
<dbReference type="PANTHER" id="PTHR33559">
    <property type="entry name" value="PROTEASOME ASSEMBLY CHAPERONE 4"/>
    <property type="match status" value="1"/>
</dbReference>
<proteinExistence type="predicted"/>
<dbReference type="Pfam" id="PF16093">
    <property type="entry name" value="PAC4"/>
    <property type="match status" value="1"/>
</dbReference>
<reference evidence="1 2" key="1">
    <citation type="journal article" date="2024" name="Ann. Entomol. Soc. Am.">
        <title>Genomic analyses of the southern and eastern yellowjacket wasps (Hymenoptera: Vespidae) reveal evolutionary signatures of social life.</title>
        <authorList>
            <person name="Catto M.A."/>
            <person name="Caine P.B."/>
            <person name="Orr S.E."/>
            <person name="Hunt B.G."/>
            <person name="Goodisman M.A.D."/>
        </authorList>
    </citation>
    <scope>NUCLEOTIDE SEQUENCE [LARGE SCALE GENOMIC DNA]</scope>
    <source>
        <strain evidence="1">233</strain>
        <tissue evidence="1">Head and thorax</tissue>
    </source>
</reference>
<name>A0ABD2AY99_VESSQ</name>
<dbReference type="EMBL" id="JAUDFV010000138">
    <property type="protein sequence ID" value="KAL2725460.1"/>
    <property type="molecule type" value="Genomic_DNA"/>
</dbReference>
<comment type="caution">
    <text evidence="1">The sequence shown here is derived from an EMBL/GenBank/DDBJ whole genome shotgun (WGS) entry which is preliminary data.</text>
</comment>